<sequence length="279" mass="31693">MSKYRHQKSNLEVSRIERHFKDKNVLMNDQIASGPNSMIFLGKQSSSGRIFCIKIILKKMLEQLGGCVIKRSLDYVKLQSCSYLTTVAEFASIGPNYFTLVTDYYPNGSLAQLLQKINPLPQDWVKTIFQSVLQGLSSIHSFKMAHRNLKLENILLDEQMRPVISDFSFTIVTENVANFESVLATSLPYLAPEVNSGIPYDPIPADIWSFGVCLFIALNNSLPFGNSGKWSQPVHYKLKPEVERVLTFEAKKCLDEALQFDVNKRSTAIQLQNEAWFQK</sequence>
<dbReference type="PANTHER" id="PTHR24346:SF42">
    <property type="entry name" value="SERINE_THREONINE-PROTEIN KINASE SIK3"/>
    <property type="match status" value="1"/>
</dbReference>
<evidence type="ECO:0000313" key="5">
    <source>
        <dbReference type="Proteomes" id="UP001142055"/>
    </source>
</evidence>
<keyword evidence="5" id="KW-1185">Reference proteome</keyword>
<evidence type="ECO:0000256" key="1">
    <source>
        <dbReference type="ARBA" id="ARBA00022741"/>
    </source>
</evidence>
<proteinExistence type="predicted"/>
<keyword evidence="2" id="KW-0067">ATP-binding</keyword>
<dbReference type="PANTHER" id="PTHR24346">
    <property type="entry name" value="MAP/MICROTUBULE AFFINITY-REGULATING KINASE"/>
    <property type="match status" value="1"/>
</dbReference>
<keyword evidence="1" id="KW-0547">Nucleotide-binding</keyword>
<dbReference type="EMBL" id="JAPWDV010000003">
    <property type="protein sequence ID" value="KAJ6217819.1"/>
    <property type="molecule type" value="Genomic_DNA"/>
</dbReference>
<dbReference type="GO" id="GO:0005524">
    <property type="term" value="F:ATP binding"/>
    <property type="evidence" value="ECO:0007669"/>
    <property type="project" value="UniProtKB-KW"/>
</dbReference>
<dbReference type="OMA" id="LERVWEC"/>
<dbReference type="PROSITE" id="PS50011">
    <property type="entry name" value="PROTEIN_KINASE_DOM"/>
    <property type="match status" value="1"/>
</dbReference>
<dbReference type="InterPro" id="IPR000719">
    <property type="entry name" value="Prot_kinase_dom"/>
</dbReference>
<dbReference type="InterPro" id="IPR011009">
    <property type="entry name" value="Kinase-like_dom_sf"/>
</dbReference>
<dbReference type="GO" id="GO:0050321">
    <property type="term" value="F:tau-protein kinase activity"/>
    <property type="evidence" value="ECO:0007669"/>
    <property type="project" value="TreeGrafter"/>
</dbReference>
<accession>A0A9Q0M2U2</accession>
<evidence type="ECO:0000259" key="3">
    <source>
        <dbReference type="PROSITE" id="PS50011"/>
    </source>
</evidence>
<dbReference type="SMART" id="SM00220">
    <property type="entry name" value="S_TKc"/>
    <property type="match status" value="1"/>
</dbReference>
<dbReference type="Proteomes" id="UP001142055">
    <property type="component" value="Chromosome 3"/>
</dbReference>
<comment type="caution">
    <text evidence="4">The sequence shown here is derived from an EMBL/GenBank/DDBJ whole genome shotgun (WGS) entry which is preliminary data.</text>
</comment>
<dbReference type="GO" id="GO:0000226">
    <property type="term" value="P:microtubule cytoskeleton organization"/>
    <property type="evidence" value="ECO:0007669"/>
    <property type="project" value="TreeGrafter"/>
</dbReference>
<dbReference type="SUPFAM" id="SSF56112">
    <property type="entry name" value="Protein kinase-like (PK-like)"/>
    <property type="match status" value="1"/>
</dbReference>
<dbReference type="AlphaFoldDB" id="A0A9Q0M2U2"/>
<reference evidence="4" key="1">
    <citation type="submission" date="2022-12" db="EMBL/GenBank/DDBJ databases">
        <title>Genome assemblies of Blomia tropicalis.</title>
        <authorList>
            <person name="Cui Y."/>
        </authorList>
    </citation>
    <scope>NUCLEOTIDE SEQUENCE</scope>
    <source>
        <tissue evidence="4">Adult mites</tissue>
    </source>
</reference>
<dbReference type="GO" id="GO:0035556">
    <property type="term" value="P:intracellular signal transduction"/>
    <property type="evidence" value="ECO:0007669"/>
    <property type="project" value="TreeGrafter"/>
</dbReference>
<name>A0A9Q0M2U2_BLOTA</name>
<evidence type="ECO:0000256" key="2">
    <source>
        <dbReference type="ARBA" id="ARBA00022840"/>
    </source>
</evidence>
<dbReference type="GO" id="GO:0005737">
    <property type="term" value="C:cytoplasm"/>
    <property type="evidence" value="ECO:0007669"/>
    <property type="project" value="TreeGrafter"/>
</dbReference>
<feature type="domain" description="Protein kinase" evidence="3">
    <location>
        <begin position="25"/>
        <end position="277"/>
    </location>
</feature>
<gene>
    <name evidence="4" type="ORF">RDWZM_008976</name>
</gene>
<dbReference type="Gene3D" id="1.10.510.10">
    <property type="entry name" value="Transferase(Phosphotransferase) domain 1"/>
    <property type="match status" value="1"/>
</dbReference>
<evidence type="ECO:0000313" key="4">
    <source>
        <dbReference type="EMBL" id="KAJ6217819.1"/>
    </source>
</evidence>
<organism evidence="4 5">
    <name type="scientific">Blomia tropicalis</name>
    <name type="common">Mite</name>
    <dbReference type="NCBI Taxonomy" id="40697"/>
    <lineage>
        <taxon>Eukaryota</taxon>
        <taxon>Metazoa</taxon>
        <taxon>Ecdysozoa</taxon>
        <taxon>Arthropoda</taxon>
        <taxon>Chelicerata</taxon>
        <taxon>Arachnida</taxon>
        <taxon>Acari</taxon>
        <taxon>Acariformes</taxon>
        <taxon>Sarcoptiformes</taxon>
        <taxon>Astigmata</taxon>
        <taxon>Glycyphagoidea</taxon>
        <taxon>Echimyopodidae</taxon>
        <taxon>Blomia</taxon>
    </lineage>
</organism>
<protein>
    <recommendedName>
        <fullName evidence="3">Protein kinase domain-containing protein</fullName>
    </recommendedName>
</protein>
<dbReference type="Pfam" id="PF00069">
    <property type="entry name" value="Pkinase"/>
    <property type="match status" value="1"/>
</dbReference>